<feature type="region of interest" description="Disordered" evidence="2">
    <location>
        <begin position="396"/>
        <end position="451"/>
    </location>
</feature>
<proteinExistence type="predicted"/>
<keyword evidence="4" id="KW-1185">Reference proteome</keyword>
<feature type="compositionally biased region" description="Polar residues" evidence="2">
    <location>
        <begin position="353"/>
        <end position="363"/>
    </location>
</feature>
<organism evidence="3 4">
    <name type="scientific">Zasmidium cellare ATCC 36951</name>
    <dbReference type="NCBI Taxonomy" id="1080233"/>
    <lineage>
        <taxon>Eukaryota</taxon>
        <taxon>Fungi</taxon>
        <taxon>Dikarya</taxon>
        <taxon>Ascomycota</taxon>
        <taxon>Pezizomycotina</taxon>
        <taxon>Dothideomycetes</taxon>
        <taxon>Dothideomycetidae</taxon>
        <taxon>Mycosphaerellales</taxon>
        <taxon>Mycosphaerellaceae</taxon>
        <taxon>Zasmidium</taxon>
    </lineage>
</organism>
<sequence>MSKKRSSAEGLEESDGSEGQRREKRKRELRSPIIDRDVFDPYREAMLQGITARAQEAMEEQENVNEKIFDQGSNGAGTIFAKTPHIMSSKPSEPATIPGAGLWKPFWKNVEGRTQAEILRAENMIKAKWPIPSRPSISPLTPPPRSPGEEESGFPFPTADSAATDENVEEGKTSRLTKLQTRRIMSPSSQYAELMSLNATALKEAQGNIEEGFLKAFETLKDFQKKHATLEAEEKKLQNDVLETQVMENAELIAREKALNRRETNLEKNEEDFEKRKKQLEMREQAVDEREKELLIREKRVEKLDTAITAALGAYQQIKITKKEGEAGSNVTPHAPDTSASTSSLHPQKMSGDAQNTSTTSPIASSLPISGQAFPQGYAIYCPVVGTATAQIHDSVEEERPIRTAERSTRGHAPRPSVTVSGAMMERMGSDGGEEYLSDLEKEYRSREMLD</sequence>
<accession>A0A6A6CK22</accession>
<evidence type="ECO:0000256" key="1">
    <source>
        <dbReference type="SAM" id="Coils"/>
    </source>
</evidence>
<name>A0A6A6CK22_ZASCE</name>
<protein>
    <submittedName>
        <fullName evidence="3">Uncharacterized protein</fullName>
    </submittedName>
</protein>
<dbReference type="RefSeq" id="XP_033668394.1">
    <property type="nucleotide sequence ID" value="XM_033806281.1"/>
</dbReference>
<dbReference type="EMBL" id="ML993593">
    <property type="protein sequence ID" value="KAF2167505.1"/>
    <property type="molecule type" value="Genomic_DNA"/>
</dbReference>
<evidence type="ECO:0000313" key="4">
    <source>
        <dbReference type="Proteomes" id="UP000799537"/>
    </source>
</evidence>
<reference evidence="3" key="1">
    <citation type="journal article" date="2020" name="Stud. Mycol.">
        <title>101 Dothideomycetes genomes: a test case for predicting lifestyles and emergence of pathogens.</title>
        <authorList>
            <person name="Haridas S."/>
            <person name="Albert R."/>
            <person name="Binder M."/>
            <person name="Bloem J."/>
            <person name="Labutti K."/>
            <person name="Salamov A."/>
            <person name="Andreopoulos B."/>
            <person name="Baker S."/>
            <person name="Barry K."/>
            <person name="Bills G."/>
            <person name="Bluhm B."/>
            <person name="Cannon C."/>
            <person name="Castanera R."/>
            <person name="Culley D."/>
            <person name="Daum C."/>
            <person name="Ezra D."/>
            <person name="Gonzalez J."/>
            <person name="Henrissat B."/>
            <person name="Kuo A."/>
            <person name="Liang C."/>
            <person name="Lipzen A."/>
            <person name="Lutzoni F."/>
            <person name="Magnuson J."/>
            <person name="Mondo S."/>
            <person name="Nolan M."/>
            <person name="Ohm R."/>
            <person name="Pangilinan J."/>
            <person name="Park H.-J."/>
            <person name="Ramirez L."/>
            <person name="Alfaro M."/>
            <person name="Sun H."/>
            <person name="Tritt A."/>
            <person name="Yoshinaga Y."/>
            <person name="Zwiers L.-H."/>
            <person name="Turgeon B."/>
            <person name="Goodwin S."/>
            <person name="Spatafora J."/>
            <person name="Crous P."/>
            <person name="Grigoriev I."/>
        </authorList>
    </citation>
    <scope>NUCLEOTIDE SEQUENCE</scope>
    <source>
        <strain evidence="3">ATCC 36951</strain>
    </source>
</reference>
<dbReference type="Proteomes" id="UP000799537">
    <property type="component" value="Unassembled WGS sequence"/>
</dbReference>
<evidence type="ECO:0000256" key="2">
    <source>
        <dbReference type="SAM" id="MobiDB-lite"/>
    </source>
</evidence>
<gene>
    <name evidence="3" type="ORF">M409DRAFT_22313</name>
</gene>
<evidence type="ECO:0000313" key="3">
    <source>
        <dbReference type="EMBL" id="KAF2167505.1"/>
    </source>
</evidence>
<feature type="coiled-coil region" evidence="1">
    <location>
        <begin position="220"/>
        <end position="290"/>
    </location>
</feature>
<dbReference type="AlphaFoldDB" id="A0A6A6CK22"/>
<keyword evidence="1" id="KW-0175">Coiled coil</keyword>
<feature type="region of interest" description="Disordered" evidence="2">
    <location>
        <begin position="130"/>
        <end position="175"/>
    </location>
</feature>
<feature type="region of interest" description="Disordered" evidence="2">
    <location>
        <begin position="325"/>
        <end position="363"/>
    </location>
</feature>
<feature type="compositionally biased region" description="Basic and acidic residues" evidence="2">
    <location>
        <begin position="396"/>
        <end position="409"/>
    </location>
</feature>
<dbReference type="GeneID" id="54559553"/>
<feature type="region of interest" description="Disordered" evidence="2">
    <location>
        <begin position="1"/>
        <end position="32"/>
    </location>
</feature>
<feature type="compositionally biased region" description="Basic and acidic residues" evidence="2">
    <location>
        <begin position="439"/>
        <end position="451"/>
    </location>
</feature>